<sequence length="92" mass="10269">MIHRILDGMAEILPERMRPCRRCGHPTRVDRMIQGYGRNCAALLGLIGNTVDTGHAGPDLFDLIEIEPDDECDSADRPAERGIAISSRRRRA</sequence>
<proteinExistence type="predicted"/>
<dbReference type="EMBL" id="QLMJ01000037">
    <property type="protein sequence ID" value="RAK24720.1"/>
    <property type="molecule type" value="Genomic_DNA"/>
</dbReference>
<protein>
    <submittedName>
        <fullName evidence="2">Uncharacterized protein</fullName>
    </submittedName>
</protein>
<reference evidence="2 3" key="1">
    <citation type="submission" date="2018-06" db="EMBL/GenBank/DDBJ databases">
        <title>Genomic Encyclopedia of Type Strains, Phase III (KMG-III): the genomes of soil and plant-associated and newly described type strains.</title>
        <authorList>
            <person name="Whitman W."/>
        </authorList>
    </citation>
    <scope>NUCLEOTIDE SEQUENCE [LARGE SCALE GENOMIC DNA]</scope>
    <source>
        <strain evidence="2 3">CGMCC 4.7090</strain>
    </source>
</reference>
<organism evidence="2 3">
    <name type="scientific">Actinoplanes lutulentus</name>
    <dbReference type="NCBI Taxonomy" id="1287878"/>
    <lineage>
        <taxon>Bacteria</taxon>
        <taxon>Bacillati</taxon>
        <taxon>Actinomycetota</taxon>
        <taxon>Actinomycetes</taxon>
        <taxon>Micromonosporales</taxon>
        <taxon>Micromonosporaceae</taxon>
        <taxon>Actinoplanes</taxon>
    </lineage>
</organism>
<accession>A0A327YUS9</accession>
<evidence type="ECO:0000313" key="2">
    <source>
        <dbReference type="EMBL" id="RAK24720.1"/>
    </source>
</evidence>
<name>A0A327YUS9_9ACTN</name>
<evidence type="ECO:0000313" key="3">
    <source>
        <dbReference type="Proteomes" id="UP000249341"/>
    </source>
</evidence>
<keyword evidence="3" id="KW-1185">Reference proteome</keyword>
<gene>
    <name evidence="2" type="ORF">B0I29_13725</name>
</gene>
<dbReference type="AlphaFoldDB" id="A0A327YUS9"/>
<comment type="caution">
    <text evidence="2">The sequence shown here is derived from an EMBL/GenBank/DDBJ whole genome shotgun (WGS) entry which is preliminary data.</text>
</comment>
<feature type="region of interest" description="Disordered" evidence="1">
    <location>
        <begin position="72"/>
        <end position="92"/>
    </location>
</feature>
<dbReference type="Proteomes" id="UP000249341">
    <property type="component" value="Unassembled WGS sequence"/>
</dbReference>
<evidence type="ECO:0000256" key="1">
    <source>
        <dbReference type="SAM" id="MobiDB-lite"/>
    </source>
</evidence>